<dbReference type="PANTHER" id="PTHR46322">
    <property type="entry name" value="PUROMYCIN-SENSITIVE AMINOPEPTIDASE"/>
    <property type="match status" value="1"/>
</dbReference>
<dbReference type="GO" id="GO:0008270">
    <property type="term" value="F:zinc ion binding"/>
    <property type="evidence" value="ECO:0007669"/>
    <property type="project" value="InterPro"/>
</dbReference>
<feature type="domain" description="Aminopeptidase N-like N-terminal" evidence="1">
    <location>
        <begin position="26"/>
        <end position="193"/>
    </location>
</feature>
<feature type="non-terminal residue" evidence="2">
    <location>
        <position position="199"/>
    </location>
</feature>
<proteinExistence type="predicted"/>
<dbReference type="AlphaFoldDB" id="A0A383ABA8"/>
<evidence type="ECO:0000259" key="1">
    <source>
        <dbReference type="Pfam" id="PF17900"/>
    </source>
</evidence>
<dbReference type="InterPro" id="IPR045357">
    <property type="entry name" value="Aminopeptidase_N-like_N"/>
</dbReference>
<dbReference type="Gene3D" id="2.60.40.1730">
    <property type="entry name" value="tricorn interacting facor f3 domain"/>
    <property type="match status" value="1"/>
</dbReference>
<protein>
    <recommendedName>
        <fullName evidence="1">Aminopeptidase N-like N-terminal domain-containing protein</fullName>
    </recommendedName>
</protein>
<accession>A0A383ABA8</accession>
<organism evidence="2">
    <name type="scientific">marine metagenome</name>
    <dbReference type="NCBI Taxonomy" id="408172"/>
    <lineage>
        <taxon>unclassified sequences</taxon>
        <taxon>metagenomes</taxon>
        <taxon>ecological metagenomes</taxon>
    </lineage>
</organism>
<dbReference type="InterPro" id="IPR042097">
    <property type="entry name" value="Aminopeptidase_N-like_N_sf"/>
</dbReference>
<evidence type="ECO:0000313" key="2">
    <source>
        <dbReference type="EMBL" id="SVE05117.1"/>
    </source>
</evidence>
<reference evidence="2" key="1">
    <citation type="submission" date="2018-05" db="EMBL/GenBank/DDBJ databases">
        <authorList>
            <person name="Lanie J.A."/>
            <person name="Ng W.-L."/>
            <person name="Kazmierczak K.M."/>
            <person name="Andrzejewski T.M."/>
            <person name="Davidsen T.M."/>
            <person name="Wayne K.J."/>
            <person name="Tettelin H."/>
            <person name="Glass J.I."/>
            <person name="Rusch D."/>
            <person name="Podicherti R."/>
            <person name="Tsui H.-C.T."/>
            <person name="Winkler M.E."/>
        </authorList>
    </citation>
    <scope>NUCLEOTIDE SEQUENCE</scope>
</reference>
<dbReference type="Pfam" id="PF17900">
    <property type="entry name" value="Peptidase_M1_N"/>
    <property type="match status" value="1"/>
</dbReference>
<dbReference type="FunFam" id="2.60.40.1730:FF:000005">
    <property type="entry name" value="Aminopeptidase N"/>
    <property type="match status" value="1"/>
</dbReference>
<name>A0A383ABA8_9ZZZZ</name>
<gene>
    <name evidence="2" type="ORF">METZ01_LOCUS457971</name>
</gene>
<sequence length="199" mass="22611">VKEGQPKAIYLKDYKVPPYLIDETLLHVDIHENVTTVTSTLKVRRNPDAAEEDACNLILDGSKDLDTQRVAIDGRDLTSNEYQIDEDTLAIFDPPDTFELTSIVEIKPQENTALEGLYKSGDMFCTQCEAEGFRNITWYEDRPDVLSKYTTTVVADRTKYPVLLSNGNDIERGEEGDRHWVTWQDPFMKPAYLFALVAG</sequence>
<dbReference type="EMBL" id="UINC01190790">
    <property type="protein sequence ID" value="SVE05117.1"/>
    <property type="molecule type" value="Genomic_DNA"/>
</dbReference>
<dbReference type="SUPFAM" id="SSF63737">
    <property type="entry name" value="Leukotriene A4 hydrolase N-terminal domain"/>
    <property type="match status" value="1"/>
</dbReference>
<dbReference type="InterPro" id="IPR012779">
    <property type="entry name" value="Peptidase_M1_pepN"/>
</dbReference>
<feature type="non-terminal residue" evidence="2">
    <location>
        <position position="1"/>
    </location>
</feature>
<dbReference type="PANTHER" id="PTHR46322:SF1">
    <property type="entry name" value="PUROMYCIN-SENSITIVE AMINOPEPTIDASE"/>
    <property type="match status" value="1"/>
</dbReference>